<dbReference type="GO" id="GO:0006298">
    <property type="term" value="P:mismatch repair"/>
    <property type="evidence" value="ECO:0007669"/>
    <property type="project" value="TreeGrafter"/>
</dbReference>
<dbReference type="InterPro" id="IPR022648">
    <property type="entry name" value="Pr_cel_nuc_antig_N"/>
</dbReference>
<evidence type="ECO:0000259" key="3">
    <source>
        <dbReference type="Pfam" id="PF00705"/>
    </source>
</evidence>
<dbReference type="PANTHER" id="PTHR11352:SF0">
    <property type="entry name" value="PROLIFERATING CELL NUCLEAR ANTIGEN"/>
    <property type="match status" value="1"/>
</dbReference>
<dbReference type="GO" id="GO:0043626">
    <property type="term" value="C:PCNA complex"/>
    <property type="evidence" value="ECO:0007669"/>
    <property type="project" value="TreeGrafter"/>
</dbReference>
<dbReference type="PRINTS" id="PR00339">
    <property type="entry name" value="PCNACYCLIN"/>
</dbReference>
<dbReference type="Pfam" id="PF02747">
    <property type="entry name" value="PCNA_C"/>
    <property type="match status" value="1"/>
</dbReference>
<dbReference type="InterPro" id="IPR000730">
    <property type="entry name" value="Pr_cel_nuc_antig"/>
</dbReference>
<feature type="domain" description="Proliferating cell nuclear antigen PCNA N-terminal" evidence="3">
    <location>
        <begin position="7"/>
        <end position="127"/>
    </location>
</feature>
<organism evidence="5">
    <name type="scientific">viral metagenome</name>
    <dbReference type="NCBI Taxonomy" id="1070528"/>
    <lineage>
        <taxon>unclassified sequences</taxon>
        <taxon>metagenomes</taxon>
        <taxon>organismal metagenomes</taxon>
    </lineage>
</organism>
<dbReference type="GO" id="GO:0030337">
    <property type="term" value="F:DNA polymerase processivity factor activity"/>
    <property type="evidence" value="ECO:0007669"/>
    <property type="project" value="InterPro"/>
</dbReference>
<dbReference type="GO" id="GO:0006272">
    <property type="term" value="P:leading strand elongation"/>
    <property type="evidence" value="ECO:0007669"/>
    <property type="project" value="TreeGrafter"/>
</dbReference>
<dbReference type="NCBIfam" id="TIGR00590">
    <property type="entry name" value="pcna"/>
    <property type="match status" value="1"/>
</dbReference>
<dbReference type="EMBL" id="MN739078">
    <property type="protein sequence ID" value="QHS87123.1"/>
    <property type="molecule type" value="Genomic_DNA"/>
</dbReference>
<evidence type="ECO:0008006" key="6">
    <source>
        <dbReference type="Google" id="ProtNLM"/>
    </source>
</evidence>
<dbReference type="GO" id="GO:0006275">
    <property type="term" value="P:regulation of DNA replication"/>
    <property type="evidence" value="ECO:0007669"/>
    <property type="project" value="InterPro"/>
</dbReference>
<evidence type="ECO:0000313" key="5">
    <source>
        <dbReference type="EMBL" id="QHS87123.1"/>
    </source>
</evidence>
<evidence type="ECO:0000256" key="2">
    <source>
        <dbReference type="ARBA" id="ARBA00023125"/>
    </source>
</evidence>
<evidence type="ECO:0000256" key="1">
    <source>
        <dbReference type="ARBA" id="ARBA00010462"/>
    </source>
</evidence>
<dbReference type="InterPro" id="IPR046938">
    <property type="entry name" value="DNA_clamp_sf"/>
</dbReference>
<name>A0A6C0B6M4_9ZZZZ</name>
<dbReference type="AlphaFoldDB" id="A0A6C0B6M4"/>
<accession>A0A6C0B6M4</accession>
<protein>
    <recommendedName>
        <fullName evidence="6">Proliferating cell nuclear antigen PCNA N-terminal domain-containing protein</fullName>
    </recommendedName>
</protein>
<sequence>MSSSYLVEAKTVQTGAIRTLVEALKCILVEMNFTFDKDGIKMAAMDNTRTVLVHMRLEASKFEKYSCSTPTVIGLNTDHLYRIVKTATNDDTLTFYIEKGDHNHLRILLENGDKKEVTRYSLSLLDRDEPNIEMPSTEFSARITMPSIDFQKKCRDMTLLMAKTVDIKSVGSTLVLACKGQFANRETVLGDSDSEFSVKKEETNAIISGSFSLPHLVLFTKCTNLSNNLELYMKNDWFMMIKYVIANLGEIKLCLMPCSGTSA</sequence>
<dbReference type="GO" id="GO:0019985">
    <property type="term" value="P:translesion synthesis"/>
    <property type="evidence" value="ECO:0007669"/>
    <property type="project" value="TreeGrafter"/>
</dbReference>
<evidence type="ECO:0000259" key="4">
    <source>
        <dbReference type="Pfam" id="PF02747"/>
    </source>
</evidence>
<feature type="domain" description="Proliferating cell nuclear antigen PCNA C-terminal" evidence="4">
    <location>
        <begin position="134"/>
        <end position="256"/>
    </location>
</feature>
<keyword evidence="2" id="KW-0238">DNA-binding</keyword>
<dbReference type="PANTHER" id="PTHR11352">
    <property type="entry name" value="PROLIFERATING CELL NUCLEAR ANTIGEN"/>
    <property type="match status" value="1"/>
</dbReference>
<dbReference type="CDD" id="cd00577">
    <property type="entry name" value="PCNA"/>
    <property type="match status" value="1"/>
</dbReference>
<comment type="similarity">
    <text evidence="1">Belongs to the PCNA family.</text>
</comment>
<dbReference type="InterPro" id="IPR022649">
    <property type="entry name" value="Pr_cel_nuc_antig_C"/>
</dbReference>
<dbReference type="GO" id="GO:0003677">
    <property type="term" value="F:DNA binding"/>
    <property type="evidence" value="ECO:0007669"/>
    <property type="project" value="UniProtKB-KW"/>
</dbReference>
<reference evidence="5" key="1">
    <citation type="journal article" date="2020" name="Nature">
        <title>Giant virus diversity and host interactions through global metagenomics.</title>
        <authorList>
            <person name="Schulz F."/>
            <person name="Roux S."/>
            <person name="Paez-Espino D."/>
            <person name="Jungbluth S."/>
            <person name="Walsh D.A."/>
            <person name="Denef V.J."/>
            <person name="McMahon K.D."/>
            <person name="Konstantinidis K.T."/>
            <person name="Eloe-Fadrosh E.A."/>
            <person name="Kyrpides N.C."/>
            <person name="Woyke T."/>
        </authorList>
    </citation>
    <scope>NUCLEOTIDE SEQUENCE</scope>
    <source>
        <strain evidence="5">GVMAG-M-3300009684-20</strain>
    </source>
</reference>
<proteinExistence type="inferred from homology"/>
<dbReference type="Pfam" id="PF00705">
    <property type="entry name" value="PCNA_N"/>
    <property type="match status" value="1"/>
</dbReference>
<dbReference type="Gene3D" id="3.70.10.10">
    <property type="match status" value="1"/>
</dbReference>
<dbReference type="SUPFAM" id="SSF55979">
    <property type="entry name" value="DNA clamp"/>
    <property type="match status" value="2"/>
</dbReference>